<dbReference type="AlphaFoldDB" id="E9J8A6"/>
<proteinExistence type="predicted"/>
<feature type="region of interest" description="Disordered" evidence="1">
    <location>
        <begin position="171"/>
        <end position="194"/>
    </location>
</feature>
<gene>
    <name evidence="2" type="ORF">SINV_00671</name>
</gene>
<dbReference type="EMBL" id="GL768919">
    <property type="protein sequence ID" value="EFZ10946.1"/>
    <property type="molecule type" value="Genomic_DNA"/>
</dbReference>
<protein>
    <submittedName>
        <fullName evidence="2">Uncharacterized protein</fullName>
    </submittedName>
</protein>
<reference evidence="2" key="1">
    <citation type="journal article" date="2011" name="Proc. Natl. Acad. Sci. U.S.A.">
        <title>The genome of the fire ant Solenopsis invicta.</title>
        <authorList>
            <person name="Wurm Y."/>
            <person name="Wang J."/>
            <person name="Riba-Grognuz O."/>
            <person name="Corona M."/>
            <person name="Nygaard S."/>
            <person name="Hunt B.G."/>
            <person name="Ingram K.K."/>
            <person name="Falquet L."/>
            <person name="Nipitwattanaphon M."/>
            <person name="Gotzek D."/>
            <person name="Dijkstra M.B."/>
            <person name="Oettler J."/>
            <person name="Comtesse F."/>
            <person name="Shih C.J."/>
            <person name="Wu W.J."/>
            <person name="Yang C.C."/>
            <person name="Thomas J."/>
            <person name="Beaudoing E."/>
            <person name="Pradervand S."/>
            <person name="Flegel V."/>
            <person name="Cook E.D."/>
            <person name="Fabbretti R."/>
            <person name="Stockinger H."/>
            <person name="Long L."/>
            <person name="Farmerie W.G."/>
            <person name="Oakey J."/>
            <person name="Boomsma J.J."/>
            <person name="Pamilo P."/>
            <person name="Yi S.V."/>
            <person name="Heinze J."/>
            <person name="Goodisman M.A."/>
            <person name="Farinelli L."/>
            <person name="Harshman K."/>
            <person name="Hulo N."/>
            <person name="Cerutti L."/>
            <person name="Xenarios I."/>
            <person name="Shoemaker D."/>
            <person name="Keller L."/>
        </authorList>
    </citation>
    <scope>NUCLEOTIDE SEQUENCE [LARGE SCALE GENOMIC DNA]</scope>
</reference>
<feature type="non-terminal residue" evidence="2">
    <location>
        <position position="260"/>
    </location>
</feature>
<dbReference type="HOGENOM" id="CLU_1070870_0_0_1"/>
<accession>E9J8A6</accession>
<evidence type="ECO:0000256" key="1">
    <source>
        <dbReference type="SAM" id="MobiDB-lite"/>
    </source>
</evidence>
<sequence>MQPEITITREKKRTIVKLPLPYVSMLLFLLQESGVFVQNNIRGNMADNKCCQYKKNKLTANATPSTCFLCSNKISFFIDNTYVSDTLGVVHLFHHKSNKFMMVPHAFINAEVSLLHIRSLHNRRLYFIRFKRKNRFYLNGCFMTYKRRIPPPMYKRETRFKGQKRVSVGRVTRNNDPLESKSKDSSRESSCEDSSRIVKCEPSFNDGSADVAISSVQITKILSFSNQEHFLNLFYVNFDLSINIDIARLPNRNAFWQYNL</sequence>
<feature type="compositionally biased region" description="Basic and acidic residues" evidence="1">
    <location>
        <begin position="176"/>
        <end position="194"/>
    </location>
</feature>
<evidence type="ECO:0000313" key="2">
    <source>
        <dbReference type="EMBL" id="EFZ10946.1"/>
    </source>
</evidence>
<name>E9J8A6_SOLIN</name>
<organism>
    <name type="scientific">Solenopsis invicta</name>
    <name type="common">Red imported fire ant</name>
    <name type="synonym">Solenopsis wagneri</name>
    <dbReference type="NCBI Taxonomy" id="13686"/>
    <lineage>
        <taxon>Eukaryota</taxon>
        <taxon>Metazoa</taxon>
        <taxon>Ecdysozoa</taxon>
        <taxon>Arthropoda</taxon>
        <taxon>Hexapoda</taxon>
        <taxon>Insecta</taxon>
        <taxon>Pterygota</taxon>
        <taxon>Neoptera</taxon>
        <taxon>Endopterygota</taxon>
        <taxon>Hymenoptera</taxon>
        <taxon>Apocrita</taxon>
        <taxon>Aculeata</taxon>
        <taxon>Formicoidea</taxon>
        <taxon>Formicidae</taxon>
        <taxon>Myrmicinae</taxon>
        <taxon>Solenopsis</taxon>
    </lineage>
</organism>